<organism evidence="3 4">
    <name type="scientific">Halococcus saccharolyticus DSM 5350</name>
    <dbReference type="NCBI Taxonomy" id="1227455"/>
    <lineage>
        <taxon>Archaea</taxon>
        <taxon>Methanobacteriati</taxon>
        <taxon>Methanobacteriota</taxon>
        <taxon>Stenosarchaea group</taxon>
        <taxon>Halobacteria</taxon>
        <taxon>Halobacteriales</taxon>
        <taxon>Halococcaceae</taxon>
        <taxon>Halococcus</taxon>
    </lineage>
</organism>
<evidence type="ECO:0000256" key="1">
    <source>
        <dbReference type="SAM" id="MobiDB-lite"/>
    </source>
</evidence>
<dbReference type="InterPro" id="IPR017850">
    <property type="entry name" value="Alkaline_phosphatase_core_sf"/>
</dbReference>
<dbReference type="Pfam" id="PF00884">
    <property type="entry name" value="Sulfatase"/>
    <property type="match status" value="1"/>
</dbReference>
<dbReference type="PATRIC" id="fig|1227455.4.peg.1876"/>
<feature type="domain" description="Sulfatase N-terminal" evidence="2">
    <location>
        <begin position="5"/>
        <end position="298"/>
    </location>
</feature>
<feature type="region of interest" description="Disordered" evidence="1">
    <location>
        <begin position="49"/>
        <end position="75"/>
    </location>
</feature>
<evidence type="ECO:0000259" key="2">
    <source>
        <dbReference type="Pfam" id="PF00884"/>
    </source>
</evidence>
<dbReference type="RefSeq" id="WP_006077684.1">
    <property type="nucleotide sequence ID" value="NZ_AOMD01000021.1"/>
</dbReference>
<dbReference type="InterPro" id="IPR000917">
    <property type="entry name" value="Sulfatase_N"/>
</dbReference>
<dbReference type="AlphaFoldDB" id="M0MJA4"/>
<sequence>MTDRRNVVLVTVDSLRADHCSFMGYERETTPTLDAMADDGLVFENAIAPGPSTPESMPTVMTGHDPVGGGDTGDVDELRANIRRHMETRNTLAETFRRRGYATAAFTPNPFTSRYFGFDRGFDRFEDYLDTFVRRGFRRLVSQLARESDLTFAVRMVLNMWQREEVFKPWEDYYDEVTEWTESVEEPYFVWVHLMDPHVPYLASEAYRRLRWWRMVYANYRFWRADKESAFDPALRQQLLTAYDDSIRYTDAFLDRLRADTDAVIAVHGDHGEAFGEHGIYGHEPYLYEENVHVPLVLDGVPDRTVTEPVSLAALPTMLTDASNGNDPMSFSTTDPFAVARTRAGEQTALRGRRVTVINSRTDMEMYALAAGEETPVSNPELERLCRRRLGVVSASEREREAITMAARRLVEG</sequence>
<keyword evidence="4" id="KW-1185">Reference proteome</keyword>
<gene>
    <name evidence="3" type="ORF">C449_09154</name>
</gene>
<dbReference type="CDD" id="cd16148">
    <property type="entry name" value="sulfatase_like"/>
    <property type="match status" value="1"/>
</dbReference>
<evidence type="ECO:0000313" key="4">
    <source>
        <dbReference type="Proteomes" id="UP000011669"/>
    </source>
</evidence>
<reference evidence="3 4" key="1">
    <citation type="journal article" date="2014" name="PLoS Genet.">
        <title>Phylogenetically driven sequencing of extremely halophilic archaea reveals strategies for static and dynamic osmo-response.</title>
        <authorList>
            <person name="Becker E.A."/>
            <person name="Seitzer P.M."/>
            <person name="Tritt A."/>
            <person name="Larsen D."/>
            <person name="Krusor M."/>
            <person name="Yao A.I."/>
            <person name="Wu D."/>
            <person name="Madern D."/>
            <person name="Eisen J.A."/>
            <person name="Darling A.E."/>
            <person name="Facciotti M.T."/>
        </authorList>
    </citation>
    <scope>NUCLEOTIDE SEQUENCE [LARGE SCALE GENOMIC DNA]</scope>
    <source>
        <strain evidence="3 4">DSM 5350</strain>
    </source>
</reference>
<accession>M0MJA4</accession>
<dbReference type="PANTHER" id="PTHR43751:SF3">
    <property type="entry name" value="SULFATASE N-TERMINAL DOMAIN-CONTAINING PROTEIN"/>
    <property type="match status" value="1"/>
</dbReference>
<evidence type="ECO:0000313" key="3">
    <source>
        <dbReference type="EMBL" id="EMA44814.1"/>
    </source>
</evidence>
<dbReference type="InterPro" id="IPR052701">
    <property type="entry name" value="GAG_Ulvan_Degrading_Sulfatases"/>
</dbReference>
<proteinExistence type="predicted"/>
<comment type="caution">
    <text evidence="3">The sequence shown here is derived from an EMBL/GenBank/DDBJ whole genome shotgun (WGS) entry which is preliminary data.</text>
</comment>
<protein>
    <submittedName>
        <fullName evidence="3">Arylsulfatase A family protein</fullName>
    </submittedName>
</protein>
<dbReference type="Gene3D" id="3.40.720.10">
    <property type="entry name" value="Alkaline Phosphatase, subunit A"/>
    <property type="match status" value="1"/>
</dbReference>
<dbReference type="Proteomes" id="UP000011669">
    <property type="component" value="Unassembled WGS sequence"/>
</dbReference>
<dbReference type="EMBL" id="AOMD01000021">
    <property type="protein sequence ID" value="EMA44814.1"/>
    <property type="molecule type" value="Genomic_DNA"/>
</dbReference>
<dbReference type="PANTHER" id="PTHR43751">
    <property type="entry name" value="SULFATASE"/>
    <property type="match status" value="1"/>
</dbReference>
<dbReference type="InParanoid" id="M0MJA4"/>
<name>M0MJA4_9EURY</name>
<dbReference type="SUPFAM" id="SSF53649">
    <property type="entry name" value="Alkaline phosphatase-like"/>
    <property type="match status" value="1"/>
</dbReference>
<dbReference type="STRING" id="1227455.C449_09154"/>
<dbReference type="OrthoDB" id="3164at2157"/>